<accession>A0A1B0A374</accession>
<organism evidence="1 2">
    <name type="scientific">Glossina pallidipes</name>
    <name type="common">Tsetse fly</name>
    <dbReference type="NCBI Taxonomy" id="7398"/>
    <lineage>
        <taxon>Eukaryota</taxon>
        <taxon>Metazoa</taxon>
        <taxon>Ecdysozoa</taxon>
        <taxon>Arthropoda</taxon>
        <taxon>Hexapoda</taxon>
        <taxon>Insecta</taxon>
        <taxon>Pterygota</taxon>
        <taxon>Neoptera</taxon>
        <taxon>Endopterygota</taxon>
        <taxon>Diptera</taxon>
        <taxon>Brachycera</taxon>
        <taxon>Muscomorpha</taxon>
        <taxon>Hippoboscoidea</taxon>
        <taxon>Glossinidae</taxon>
        <taxon>Glossina</taxon>
    </lineage>
</organism>
<protein>
    <submittedName>
        <fullName evidence="1">Uncharacterized protein</fullName>
    </submittedName>
</protein>
<name>A0A1B0A374_GLOPL</name>
<dbReference type="Proteomes" id="UP000092445">
    <property type="component" value="Unassembled WGS sequence"/>
</dbReference>
<reference evidence="1" key="2">
    <citation type="submission" date="2020-05" db="UniProtKB">
        <authorList>
            <consortium name="EnsemblMetazoa"/>
        </authorList>
    </citation>
    <scope>IDENTIFICATION</scope>
    <source>
        <strain evidence="1">IAEA</strain>
    </source>
</reference>
<sequence length="111" mass="12854">MDGRLNPTQLLIATLLISCKEVFWSLTNYDNSLILNNYAVAFRIHASNTALRLISFRLKNIAAFNLHSGNRLPLSYNKANSRNLTSLRNTKKALIKWRQYEQFKVIKEILD</sequence>
<dbReference type="AlphaFoldDB" id="A0A1B0A374"/>
<keyword evidence="2" id="KW-1185">Reference proteome</keyword>
<dbReference type="EnsemblMetazoa" id="GPAI033081-RA">
    <property type="protein sequence ID" value="GPAI033081-PA"/>
    <property type="gene ID" value="GPAI033081"/>
</dbReference>
<evidence type="ECO:0000313" key="1">
    <source>
        <dbReference type="EnsemblMetazoa" id="GPAI033081-PA"/>
    </source>
</evidence>
<dbReference type="PROSITE" id="PS51257">
    <property type="entry name" value="PROKAR_LIPOPROTEIN"/>
    <property type="match status" value="1"/>
</dbReference>
<dbReference type="VEuPathDB" id="VectorBase:GPAI033081"/>
<proteinExistence type="predicted"/>
<evidence type="ECO:0000313" key="2">
    <source>
        <dbReference type="Proteomes" id="UP000092445"/>
    </source>
</evidence>
<reference evidence="2" key="1">
    <citation type="submission" date="2014-03" db="EMBL/GenBank/DDBJ databases">
        <authorList>
            <person name="Aksoy S."/>
            <person name="Warren W."/>
            <person name="Wilson R.K."/>
        </authorList>
    </citation>
    <scope>NUCLEOTIDE SEQUENCE [LARGE SCALE GENOMIC DNA]</scope>
    <source>
        <strain evidence="2">IAEA</strain>
    </source>
</reference>